<feature type="domain" description="Calcineurin-like phosphoesterase" evidence="1">
    <location>
        <begin position="1"/>
        <end position="230"/>
    </location>
</feature>
<dbReference type="Proteomes" id="UP000620327">
    <property type="component" value="Unassembled WGS sequence"/>
</dbReference>
<dbReference type="PANTHER" id="PTHR12905">
    <property type="entry name" value="METALLOPHOSPHOESTERASE"/>
    <property type="match status" value="1"/>
</dbReference>
<dbReference type="InterPro" id="IPR004843">
    <property type="entry name" value="Calcineurin-like_PHP"/>
</dbReference>
<evidence type="ECO:0000259" key="1">
    <source>
        <dbReference type="Pfam" id="PF00149"/>
    </source>
</evidence>
<dbReference type="RefSeq" id="WP_187015784.1">
    <property type="nucleotide sequence ID" value="NZ_JACOQI010000019.1"/>
</dbReference>
<dbReference type="EMBL" id="JACOQI010000019">
    <property type="protein sequence ID" value="MBC5771592.1"/>
    <property type="molecule type" value="Genomic_DNA"/>
</dbReference>
<dbReference type="AlphaFoldDB" id="A0A923SC09"/>
<name>A0A923SC09_9FIRM</name>
<dbReference type="Gene3D" id="3.60.21.10">
    <property type="match status" value="2"/>
</dbReference>
<proteinExistence type="predicted"/>
<reference evidence="2" key="1">
    <citation type="submission" date="2020-08" db="EMBL/GenBank/DDBJ databases">
        <title>Genome public.</title>
        <authorList>
            <person name="Liu C."/>
            <person name="Sun Q."/>
        </authorList>
    </citation>
    <scope>NUCLEOTIDE SEQUENCE</scope>
    <source>
        <strain evidence="2">BX15</strain>
    </source>
</reference>
<sequence>MAIFMTGDTHGDFSRLRPAAFYEQVQLTKADYLVICGDFGGIWDGSNTEQQWLDWLENRPFTTLFVSGNHENFDLLCSYPINQWHGGLVQVIRPSVLHLMRGQLYEISGKRIFTMGGASSHDIQDGILEPDDPNFERKLRQLNAAGALFRVDHHSWWKEELPDDAEYQTARETLDKAGWNVDYIITHCCPSSIQDTFSGGLFQRDALTDFLDEVRERCRFQYWFFGHYHENMVVAKEFVMLYKQIIRLK</sequence>
<dbReference type="GO" id="GO:0016787">
    <property type="term" value="F:hydrolase activity"/>
    <property type="evidence" value="ECO:0007669"/>
    <property type="project" value="InterPro"/>
</dbReference>
<keyword evidence="3" id="KW-1185">Reference proteome</keyword>
<organism evidence="2 3">
    <name type="scientific">Dysosmobacter segnis</name>
    <dbReference type="NCBI Taxonomy" id="2763042"/>
    <lineage>
        <taxon>Bacteria</taxon>
        <taxon>Bacillati</taxon>
        <taxon>Bacillota</taxon>
        <taxon>Clostridia</taxon>
        <taxon>Eubacteriales</taxon>
        <taxon>Oscillospiraceae</taxon>
        <taxon>Dysosmobacter</taxon>
    </lineage>
</organism>
<dbReference type="InterPro" id="IPR051693">
    <property type="entry name" value="UPF0046_metallophosphoest"/>
</dbReference>
<accession>A0A923SC09</accession>
<protein>
    <submittedName>
        <fullName evidence="2">Metallophosphoesterase</fullName>
    </submittedName>
</protein>
<dbReference type="InterPro" id="IPR029052">
    <property type="entry name" value="Metallo-depent_PP-like"/>
</dbReference>
<evidence type="ECO:0000313" key="3">
    <source>
        <dbReference type="Proteomes" id="UP000620327"/>
    </source>
</evidence>
<dbReference type="SUPFAM" id="SSF56300">
    <property type="entry name" value="Metallo-dependent phosphatases"/>
    <property type="match status" value="1"/>
</dbReference>
<comment type="caution">
    <text evidence="2">The sequence shown here is derived from an EMBL/GenBank/DDBJ whole genome shotgun (WGS) entry which is preliminary data.</text>
</comment>
<dbReference type="PANTHER" id="PTHR12905:SF0">
    <property type="entry name" value="CALCINEURIN-LIKE PHOSPHOESTERASE DOMAIN-CONTAINING PROTEIN"/>
    <property type="match status" value="1"/>
</dbReference>
<dbReference type="CDD" id="cd00838">
    <property type="entry name" value="MPP_superfamily"/>
    <property type="match status" value="1"/>
</dbReference>
<dbReference type="Pfam" id="PF00149">
    <property type="entry name" value="Metallophos"/>
    <property type="match status" value="1"/>
</dbReference>
<gene>
    <name evidence="2" type="ORF">H8Z83_14925</name>
</gene>
<evidence type="ECO:0000313" key="2">
    <source>
        <dbReference type="EMBL" id="MBC5771592.1"/>
    </source>
</evidence>